<evidence type="ECO:0000259" key="1">
    <source>
        <dbReference type="Pfam" id="PF10536"/>
    </source>
</evidence>
<dbReference type="GO" id="GO:0010073">
    <property type="term" value="P:meristem maintenance"/>
    <property type="evidence" value="ECO:0007669"/>
    <property type="project" value="InterPro"/>
</dbReference>
<comment type="caution">
    <text evidence="2">The sequence shown here is derived from an EMBL/GenBank/DDBJ whole genome shotgun (WGS) entry which is preliminary data.</text>
</comment>
<gene>
    <name evidence="2" type="ORF">Taro_052028</name>
</gene>
<feature type="domain" description="Aminotransferase-like plant mobile" evidence="1">
    <location>
        <begin position="29"/>
        <end position="260"/>
    </location>
</feature>
<keyword evidence="3" id="KW-1185">Reference proteome</keyword>
<dbReference type="InterPro" id="IPR044824">
    <property type="entry name" value="MAIN-like"/>
</dbReference>
<name>A0A843XHJ5_COLES</name>
<dbReference type="Proteomes" id="UP000652761">
    <property type="component" value="Unassembled WGS sequence"/>
</dbReference>
<organism evidence="2 3">
    <name type="scientific">Colocasia esculenta</name>
    <name type="common">Wild taro</name>
    <name type="synonym">Arum esculentum</name>
    <dbReference type="NCBI Taxonomy" id="4460"/>
    <lineage>
        <taxon>Eukaryota</taxon>
        <taxon>Viridiplantae</taxon>
        <taxon>Streptophyta</taxon>
        <taxon>Embryophyta</taxon>
        <taxon>Tracheophyta</taxon>
        <taxon>Spermatophyta</taxon>
        <taxon>Magnoliopsida</taxon>
        <taxon>Liliopsida</taxon>
        <taxon>Araceae</taxon>
        <taxon>Aroideae</taxon>
        <taxon>Colocasieae</taxon>
        <taxon>Colocasia</taxon>
    </lineage>
</organism>
<evidence type="ECO:0000313" key="3">
    <source>
        <dbReference type="Proteomes" id="UP000652761"/>
    </source>
</evidence>
<evidence type="ECO:0000313" key="2">
    <source>
        <dbReference type="EMBL" id="MQM19029.1"/>
    </source>
</evidence>
<dbReference type="PANTHER" id="PTHR46033:SF8">
    <property type="entry name" value="PROTEIN MAINTENANCE OF MERISTEMS-LIKE"/>
    <property type="match status" value="1"/>
</dbReference>
<dbReference type="EMBL" id="NMUH01008600">
    <property type="protein sequence ID" value="MQM19029.1"/>
    <property type="molecule type" value="Genomic_DNA"/>
</dbReference>
<dbReference type="PANTHER" id="PTHR46033">
    <property type="entry name" value="PROTEIN MAIN-LIKE 2"/>
    <property type="match status" value="1"/>
</dbReference>
<sequence>MRARVSWTLVLDGFLAFTPFQRERVEEVGFGEIFRIERMRVDPALTQALRSRWDAEASAFAFPWGHMIPSLEDVSRITGHRVHERAVSGYTYPCYHDLAERLLDLPVERRSSLVPRVALQESLGLYEAGKNVGESEDEYLMRLARVSQRELASEPGLQADLDLRRFLILFLGRLLFATRGDAVHCRFLPLLEDLAHQFDDLSASERQTSTSGFYPFLQVWAYLHLPALGRGDLTRPGLVPIARRWDSRRDTRHLAYQLERLQEAINCYPYLDPYLGEGDEGQPWLAQARPYFGRTVWLHALNLVLPLNLFLTQHSLGLRRSVVEFPVDVTCEIASLRALLQSTVQDREAAQRQTVELWSELERVRGSRAGGASSSRSAGGSPSLLEARLVGAVLRAEEAQRHLEERERDLQLTTEHAMELQGERDWFRREAQATWSERDQLRVRAEAAEAQIGFYWGYNRKKAT</sequence>
<dbReference type="AlphaFoldDB" id="A0A843XHJ5"/>
<accession>A0A843XHJ5</accession>
<reference evidence="2" key="1">
    <citation type="submission" date="2017-07" db="EMBL/GenBank/DDBJ databases">
        <title>Taro Niue Genome Assembly and Annotation.</title>
        <authorList>
            <person name="Atibalentja N."/>
            <person name="Keating K."/>
            <person name="Fields C.J."/>
        </authorList>
    </citation>
    <scope>NUCLEOTIDE SEQUENCE</scope>
    <source>
        <strain evidence="2">Niue_2</strain>
        <tissue evidence="2">Leaf</tissue>
    </source>
</reference>
<dbReference type="InterPro" id="IPR019557">
    <property type="entry name" value="AminoTfrase-like_pln_mobile"/>
</dbReference>
<dbReference type="Pfam" id="PF10536">
    <property type="entry name" value="PMD"/>
    <property type="match status" value="1"/>
</dbReference>
<proteinExistence type="predicted"/>
<protein>
    <recommendedName>
        <fullName evidence="1">Aminotransferase-like plant mobile domain-containing protein</fullName>
    </recommendedName>
</protein>